<dbReference type="OrthoDB" id="9807519at2"/>
<feature type="domain" description="Glycosyl hydrolase family 98 putative carbohydrate-binding module" evidence="7">
    <location>
        <begin position="34"/>
        <end position="184"/>
    </location>
</feature>
<dbReference type="Gene3D" id="2.60.40.10">
    <property type="entry name" value="Immunoglobulins"/>
    <property type="match status" value="1"/>
</dbReference>
<feature type="signal peptide" evidence="6">
    <location>
        <begin position="1"/>
        <end position="27"/>
    </location>
</feature>
<dbReference type="PANTHER" id="PTHR11452:SF75">
    <property type="entry name" value="ALPHA-GALACTOSIDASE MEL1"/>
    <property type="match status" value="1"/>
</dbReference>
<keyword evidence="3 5" id="KW-0378">Hydrolase</keyword>
<dbReference type="Gene3D" id="2.60.120.1060">
    <property type="entry name" value="NPCBM/NEW2 domain"/>
    <property type="match status" value="2"/>
</dbReference>
<dbReference type="Pfam" id="PF17801">
    <property type="entry name" value="Melibiase_C"/>
    <property type="match status" value="1"/>
</dbReference>
<evidence type="ECO:0000256" key="1">
    <source>
        <dbReference type="ARBA" id="ARBA00009743"/>
    </source>
</evidence>
<dbReference type="InterPro" id="IPR013780">
    <property type="entry name" value="Glyco_hydro_b"/>
</dbReference>
<dbReference type="InterPro" id="IPR017853">
    <property type="entry name" value="GH"/>
</dbReference>
<evidence type="ECO:0000256" key="4">
    <source>
        <dbReference type="ARBA" id="ARBA00023295"/>
    </source>
</evidence>
<evidence type="ECO:0000313" key="8">
    <source>
        <dbReference type="EMBL" id="RHK46676.1"/>
    </source>
</evidence>
<evidence type="ECO:0000313" key="9">
    <source>
        <dbReference type="Proteomes" id="UP000286598"/>
    </source>
</evidence>
<dbReference type="PRINTS" id="PR00740">
    <property type="entry name" value="GLHYDRLASE27"/>
</dbReference>
<feature type="domain" description="Glycosyl hydrolase family 98 putative carbohydrate-binding module" evidence="7">
    <location>
        <begin position="211"/>
        <end position="361"/>
    </location>
</feature>
<dbReference type="EMBL" id="QRNO01000108">
    <property type="protein sequence ID" value="RHK46676.1"/>
    <property type="molecule type" value="Genomic_DNA"/>
</dbReference>
<dbReference type="GO" id="GO:0004557">
    <property type="term" value="F:alpha-galactosidase activity"/>
    <property type="evidence" value="ECO:0007669"/>
    <property type="project" value="UniProtKB-EC"/>
</dbReference>
<evidence type="ECO:0000256" key="2">
    <source>
        <dbReference type="ARBA" id="ARBA00022729"/>
    </source>
</evidence>
<dbReference type="Proteomes" id="UP000286598">
    <property type="component" value="Unassembled WGS sequence"/>
</dbReference>
<dbReference type="Pfam" id="PF16499">
    <property type="entry name" value="Melibiase_2"/>
    <property type="match status" value="1"/>
</dbReference>
<dbReference type="SUPFAM" id="SSF51011">
    <property type="entry name" value="Glycosyl hydrolase domain"/>
    <property type="match status" value="1"/>
</dbReference>
<dbReference type="Gene3D" id="3.20.20.70">
    <property type="entry name" value="Aldolase class I"/>
    <property type="match status" value="1"/>
</dbReference>
<comment type="similarity">
    <text evidence="1 5">Belongs to the glycosyl hydrolase 27 family.</text>
</comment>
<name>A0A3R6FZ61_9BACT</name>
<dbReference type="SUPFAM" id="SSF51445">
    <property type="entry name" value="(Trans)glycosidases"/>
    <property type="match status" value="1"/>
</dbReference>
<evidence type="ECO:0000259" key="7">
    <source>
        <dbReference type="SMART" id="SM00776"/>
    </source>
</evidence>
<dbReference type="SMART" id="SM00776">
    <property type="entry name" value="NPCBM"/>
    <property type="match status" value="2"/>
</dbReference>
<dbReference type="CDD" id="cd14792">
    <property type="entry name" value="GH27"/>
    <property type="match status" value="1"/>
</dbReference>
<accession>A0A3R6FZ61</accession>
<comment type="catalytic activity">
    <reaction evidence="5">
        <text>Hydrolysis of terminal, non-reducing alpha-D-galactose residues in alpha-D-galactosides, including galactose oligosaccharides, galactomannans and galactolipids.</text>
        <dbReference type="EC" id="3.2.1.22"/>
    </reaction>
</comment>
<dbReference type="InterPro" id="IPR002241">
    <property type="entry name" value="Glyco_hydro_27"/>
</dbReference>
<keyword evidence="4 5" id="KW-0326">Glycosidase</keyword>
<dbReference type="PANTHER" id="PTHR11452">
    <property type="entry name" value="ALPHA-GALACTOSIDASE/ALPHA-N-ACETYLGALACTOSAMINIDASE"/>
    <property type="match status" value="1"/>
</dbReference>
<comment type="caution">
    <text evidence="8">The sequence shown here is derived from an EMBL/GenBank/DDBJ whole genome shotgun (WGS) entry which is preliminary data.</text>
</comment>
<dbReference type="SUPFAM" id="SSF49785">
    <property type="entry name" value="Galactose-binding domain-like"/>
    <property type="match status" value="2"/>
</dbReference>
<protein>
    <recommendedName>
        <fullName evidence="5">Alpha-galactosidase</fullName>
        <ecNumber evidence="5">3.2.1.22</ecNumber>
    </recommendedName>
    <alternativeName>
        <fullName evidence="5">Melibiase</fullName>
    </alternativeName>
</protein>
<dbReference type="InterPro" id="IPR013222">
    <property type="entry name" value="Glyco_hyd_98_carb-bd"/>
</dbReference>
<keyword evidence="9" id="KW-1185">Reference proteome</keyword>
<dbReference type="InterPro" id="IPR038637">
    <property type="entry name" value="NPCBM_sf"/>
</dbReference>
<dbReference type="GO" id="GO:0005975">
    <property type="term" value="P:carbohydrate metabolic process"/>
    <property type="evidence" value="ECO:0007669"/>
    <property type="project" value="InterPro"/>
</dbReference>
<dbReference type="Pfam" id="PF05345">
    <property type="entry name" value="He_PIG"/>
    <property type="match status" value="1"/>
</dbReference>
<evidence type="ECO:0000256" key="3">
    <source>
        <dbReference type="ARBA" id="ARBA00022801"/>
    </source>
</evidence>
<gene>
    <name evidence="8" type="ORF">DW060_12925</name>
</gene>
<organism evidence="8 9">
    <name type="scientific">Leyella stercorea</name>
    <dbReference type="NCBI Taxonomy" id="363265"/>
    <lineage>
        <taxon>Bacteria</taxon>
        <taxon>Pseudomonadati</taxon>
        <taxon>Bacteroidota</taxon>
        <taxon>Bacteroidia</taxon>
        <taxon>Bacteroidales</taxon>
        <taxon>Prevotellaceae</taxon>
        <taxon>Leyella</taxon>
    </lineage>
</organism>
<dbReference type="InterPro" id="IPR013785">
    <property type="entry name" value="Aldolase_TIM"/>
</dbReference>
<proteinExistence type="inferred from homology"/>
<sequence>MKQLLRNVSALMALLLVSVLGIVDAKAETITPPTGNDVCLLSSLDLTTVTYFNDDNKNKVYADKATFGTPLIIAGNTYTTGVGTHAPSKFVVKVNGAKSFHAIFGIDAAAPNQAKHGIVDYTVTTYNSSKQATTVKSGTINVNDATGTTIDVDLTGAVYLILNFDKGEEAWGDHVDLGDAYFKYAGTAPQLINESDMWQEGSNVVTIPDAPLGQEYIRLSSLEIEKTKCGWENHTPKKDKSIDGNNITIGGKVYESGVGTHGPSQIIIKLNGSVTDFYTVLGVDDEVKEAGNFDYHVYVKAEGGATEDVAKGTINRFSNQSVDIHADNLSGWKYLYLETSNGTDGTNTCDHVDWANAYLVFQDQNSTRPCIVSAEELTTKLACATTVFSQPNVRFMQKVRSTVTGAQLSVSNLPAGLTWNADRNIVEGVVAEEGVYTYQINVTVDGETTSEDVTLTVSSSLQHPVPFMGWLSWNSVQGNISQKIIEQAVELFQNKGLYECGWNHIMMDDLWQGTRKADGTPQPNASRFPNGLKTVADYVHKNGMKFGLYTDAADRTCAGAFGSYGYETIDAKTYAEWGVDVVKCDYCYAPDDVETAKKRYKALADAFAAAGNNTMLYICEWGVREPWKWGAEVGGRCWRISQDVRDCWTGSGSGVGVVQSIEAMKNLSAYQGVNRFNDSDMLCTGLHATGKSSNDLCGGTGAGMTDDEYATQFALWCMWSSPMALSFDPSKNTLTDADFKLLRNKELIALNQDRMGQQGDLISEADNLVVFAKDCENGDVALSVTNMSSSEKQATFDFAAIPALDPTKTYTVRDVMENAEAGEATGTFTTDVRKHATRVFRLAEKKVVDGVASTVAAKDFSIVAGKNCVKISMPETAGLAKRILVSDFEGRVVSGLTTTADKAKVELTKGTYLVTVVCNAQATTVKVQI</sequence>
<evidence type="ECO:0000256" key="5">
    <source>
        <dbReference type="RuleBase" id="RU361168"/>
    </source>
</evidence>
<feature type="chain" id="PRO_5018530350" description="Alpha-galactosidase" evidence="6">
    <location>
        <begin position="28"/>
        <end position="929"/>
    </location>
</feature>
<dbReference type="InterPro" id="IPR008979">
    <property type="entry name" value="Galactose-bd-like_sf"/>
</dbReference>
<keyword evidence="2 6" id="KW-0732">Signal</keyword>
<dbReference type="Pfam" id="PF08305">
    <property type="entry name" value="NPCBM"/>
    <property type="match status" value="2"/>
</dbReference>
<reference evidence="8 9" key="1">
    <citation type="submission" date="2018-08" db="EMBL/GenBank/DDBJ databases">
        <title>A genome reference for cultivated species of the human gut microbiota.</title>
        <authorList>
            <person name="Zou Y."/>
            <person name="Xue W."/>
            <person name="Luo G."/>
        </authorList>
    </citation>
    <scope>NUCLEOTIDE SEQUENCE [LARGE SCALE GENOMIC DNA]</scope>
    <source>
        <strain evidence="8 9">AF42-9</strain>
    </source>
</reference>
<dbReference type="InterPro" id="IPR013783">
    <property type="entry name" value="Ig-like_fold"/>
</dbReference>
<dbReference type="AlphaFoldDB" id="A0A3R6FZ61"/>
<dbReference type="EC" id="3.2.1.22" evidence="5"/>
<dbReference type="Gene3D" id="2.60.40.1180">
    <property type="entry name" value="Golgi alpha-mannosidase II"/>
    <property type="match status" value="1"/>
</dbReference>
<keyword evidence="5" id="KW-1015">Disulfide bond</keyword>
<evidence type="ECO:0000256" key="6">
    <source>
        <dbReference type="SAM" id="SignalP"/>
    </source>
</evidence>
<dbReference type="InterPro" id="IPR041233">
    <property type="entry name" value="Melibiase_C"/>
</dbReference>